<reference evidence="2" key="2">
    <citation type="submission" date="2021-09" db="EMBL/GenBank/DDBJ databases">
        <authorList>
            <person name="Gilroy R."/>
        </authorList>
    </citation>
    <scope>NUCLEOTIDE SEQUENCE</scope>
    <source>
        <strain evidence="2">ChiHjej13B12-9602</strain>
    </source>
</reference>
<feature type="transmembrane region" description="Helical" evidence="1">
    <location>
        <begin position="40"/>
        <end position="61"/>
    </location>
</feature>
<dbReference type="EMBL" id="DYUZ01000035">
    <property type="protein sequence ID" value="HJG38157.1"/>
    <property type="molecule type" value="Genomic_DNA"/>
</dbReference>
<accession>A0A921IUN3</accession>
<keyword evidence="1" id="KW-0812">Transmembrane</keyword>
<evidence type="ECO:0000256" key="1">
    <source>
        <dbReference type="SAM" id="Phobius"/>
    </source>
</evidence>
<dbReference type="AlphaFoldDB" id="A0A921IUN3"/>
<name>A0A921IUN3_9ACTN</name>
<reference evidence="2" key="1">
    <citation type="journal article" date="2021" name="PeerJ">
        <title>Extensive microbial diversity within the chicken gut microbiome revealed by metagenomics and culture.</title>
        <authorList>
            <person name="Gilroy R."/>
            <person name="Ravi A."/>
            <person name="Getino M."/>
            <person name="Pursley I."/>
            <person name="Horton D.L."/>
            <person name="Alikhan N.F."/>
            <person name="Baker D."/>
            <person name="Gharbi K."/>
            <person name="Hall N."/>
            <person name="Watson M."/>
            <person name="Adriaenssens E.M."/>
            <person name="Foster-Nyarko E."/>
            <person name="Jarju S."/>
            <person name="Secka A."/>
            <person name="Antonio M."/>
            <person name="Oren A."/>
            <person name="Chaudhuri R.R."/>
            <person name="La Ragione R."/>
            <person name="Hildebrand F."/>
            <person name="Pallen M.J."/>
        </authorList>
    </citation>
    <scope>NUCLEOTIDE SEQUENCE</scope>
    <source>
        <strain evidence="2">ChiHjej13B12-9602</strain>
    </source>
</reference>
<evidence type="ECO:0000313" key="2">
    <source>
        <dbReference type="EMBL" id="HJG38157.1"/>
    </source>
</evidence>
<protein>
    <submittedName>
        <fullName evidence="2">Uncharacterized protein</fullName>
    </submittedName>
</protein>
<dbReference type="RefSeq" id="WP_273191279.1">
    <property type="nucleotide sequence ID" value="NZ_DYUZ01000035.1"/>
</dbReference>
<evidence type="ECO:0000313" key="3">
    <source>
        <dbReference type="Proteomes" id="UP000753256"/>
    </source>
</evidence>
<gene>
    <name evidence="2" type="ORF">K8V70_09940</name>
</gene>
<organism evidence="2 3">
    <name type="scientific">Enorma phocaeensis</name>
    <dbReference type="NCBI Taxonomy" id="1871019"/>
    <lineage>
        <taxon>Bacteria</taxon>
        <taxon>Bacillati</taxon>
        <taxon>Actinomycetota</taxon>
        <taxon>Coriobacteriia</taxon>
        <taxon>Coriobacteriales</taxon>
        <taxon>Coriobacteriaceae</taxon>
        <taxon>Enorma</taxon>
    </lineage>
</organism>
<dbReference type="Proteomes" id="UP000753256">
    <property type="component" value="Unassembled WGS sequence"/>
</dbReference>
<keyword evidence="1" id="KW-1133">Transmembrane helix</keyword>
<sequence length="195" mass="21782">MYEAARKRQNIIVLALVLALAVLLFLGYNLIVAYADGSMIGVAGIFIALTGICYVAIRAVVRHTEAVMIHSMVAAGKVALARVERVTPLRDVRDFCLAKHHLFTFDLTVFTDAGEELACTVVEDIVEGVDRPAPGTFFYVTYDGDPEHTGIVPTINIYVSPQLKERVRAYEERWHPRYLEVLRSNGLIFRPFGKN</sequence>
<keyword evidence="1" id="KW-0472">Membrane</keyword>
<feature type="transmembrane region" description="Helical" evidence="1">
    <location>
        <begin position="12"/>
        <end position="34"/>
    </location>
</feature>
<proteinExistence type="predicted"/>
<comment type="caution">
    <text evidence="2">The sequence shown here is derived from an EMBL/GenBank/DDBJ whole genome shotgun (WGS) entry which is preliminary data.</text>
</comment>